<comment type="similarity">
    <text evidence="1">Belongs to the UPF0047 family.</text>
</comment>
<dbReference type="InterPro" id="IPR001602">
    <property type="entry name" value="UPF0047_YjbQ-like"/>
</dbReference>
<dbReference type="EMBL" id="CP069362">
    <property type="protein sequence ID" value="WGS65033.1"/>
    <property type="molecule type" value="Genomic_DNA"/>
</dbReference>
<proteinExistence type="inferred from homology"/>
<sequence length="132" mass="15242">MLKEFFISTSHRNEYIDITHNIRDFVKESKIKDGIAIIFVPHTTAGITMNENADPSVKRDMKEFLNKLIPSESYFTHLEGNSDSHIKSTLVGPSLTIIIKDNDILLGTWQGIYFCEFDGPRRRKFFIKLMSD</sequence>
<dbReference type="NCBIfam" id="TIGR00149">
    <property type="entry name" value="TIGR00149_YjbQ"/>
    <property type="match status" value="1"/>
</dbReference>
<evidence type="ECO:0000313" key="3">
    <source>
        <dbReference type="Proteomes" id="UP001232493"/>
    </source>
</evidence>
<protein>
    <submittedName>
        <fullName evidence="2">YjbQ family protein</fullName>
    </submittedName>
</protein>
<dbReference type="PANTHER" id="PTHR30615:SF8">
    <property type="entry name" value="UPF0047 PROTEIN C4A8.02C"/>
    <property type="match status" value="1"/>
</dbReference>
<evidence type="ECO:0000256" key="1">
    <source>
        <dbReference type="ARBA" id="ARBA00005534"/>
    </source>
</evidence>
<dbReference type="SUPFAM" id="SSF111038">
    <property type="entry name" value="YjbQ-like"/>
    <property type="match status" value="1"/>
</dbReference>
<dbReference type="PANTHER" id="PTHR30615">
    <property type="entry name" value="UNCHARACTERIZED PROTEIN YJBQ-RELATED"/>
    <property type="match status" value="1"/>
</dbReference>
<accession>A0ABY8PR92</accession>
<keyword evidence="3" id="KW-1185">Reference proteome</keyword>
<gene>
    <name evidence="2" type="ORF">JRV97_00315</name>
</gene>
<name>A0ABY8PR92_9BACT</name>
<dbReference type="InterPro" id="IPR035917">
    <property type="entry name" value="YjbQ-like_sf"/>
</dbReference>
<organism evidence="2 3">
    <name type="scientific">Marinitoga aeolica</name>
    <dbReference type="NCBI Taxonomy" id="2809031"/>
    <lineage>
        <taxon>Bacteria</taxon>
        <taxon>Thermotogati</taxon>
        <taxon>Thermotogota</taxon>
        <taxon>Thermotogae</taxon>
        <taxon>Petrotogales</taxon>
        <taxon>Petrotogaceae</taxon>
        <taxon>Marinitoga</taxon>
    </lineage>
</organism>
<dbReference type="PIRSF" id="PIRSF004681">
    <property type="entry name" value="UCP004681"/>
    <property type="match status" value="1"/>
</dbReference>
<reference evidence="2 3" key="1">
    <citation type="submission" date="2021-02" db="EMBL/GenBank/DDBJ databases">
        <title>Characterization of Marinitoga sp. nov. str. BP5-C20A.</title>
        <authorList>
            <person name="Erauso G."/>
            <person name="Postec A."/>
        </authorList>
    </citation>
    <scope>NUCLEOTIDE SEQUENCE [LARGE SCALE GENOMIC DNA]</scope>
    <source>
        <strain evidence="2 3">BP5-C20A</strain>
    </source>
</reference>
<dbReference type="Proteomes" id="UP001232493">
    <property type="component" value="Chromosome"/>
</dbReference>
<evidence type="ECO:0000313" key="2">
    <source>
        <dbReference type="EMBL" id="WGS65033.1"/>
    </source>
</evidence>
<dbReference type="RefSeq" id="WP_280999118.1">
    <property type="nucleotide sequence ID" value="NZ_CP069362.1"/>
</dbReference>
<dbReference type="Gene3D" id="2.60.120.460">
    <property type="entry name" value="YjbQ-like"/>
    <property type="match status" value="1"/>
</dbReference>
<dbReference type="Pfam" id="PF01894">
    <property type="entry name" value="YjbQ"/>
    <property type="match status" value="1"/>
</dbReference>